<protein>
    <recommendedName>
        <fullName evidence="5">DUF4145 domain-containing protein</fullName>
    </recommendedName>
</protein>
<organism evidence="1 4">
    <name type="scientific">Natrinema hispanicum</name>
    <dbReference type="NCBI Taxonomy" id="392421"/>
    <lineage>
        <taxon>Archaea</taxon>
        <taxon>Methanobacteriati</taxon>
        <taxon>Methanobacteriota</taxon>
        <taxon>Stenosarchaea group</taxon>
        <taxon>Halobacteria</taxon>
        <taxon>Halobacteriales</taxon>
        <taxon>Natrialbaceae</taxon>
        <taxon>Natrinema</taxon>
    </lineage>
</organism>
<dbReference type="InterPro" id="IPR016891">
    <property type="entry name" value="DUF2321"/>
</dbReference>
<dbReference type="Pfam" id="PF10083">
    <property type="entry name" value="DUF2321"/>
    <property type="match status" value="1"/>
</dbReference>
<evidence type="ECO:0000313" key="2">
    <source>
        <dbReference type="EMBL" id="SET73547.1"/>
    </source>
</evidence>
<dbReference type="AlphaFoldDB" id="A0A1G6QZV5"/>
<name>A0A1G6QZV5_9EURY</name>
<dbReference type="EMBL" id="FOIC01000011">
    <property type="protein sequence ID" value="SET73547.1"/>
    <property type="molecule type" value="Genomic_DNA"/>
</dbReference>
<evidence type="ECO:0000313" key="4">
    <source>
        <dbReference type="Proteomes" id="UP000324021"/>
    </source>
</evidence>
<evidence type="ECO:0008006" key="5">
    <source>
        <dbReference type="Google" id="ProtNLM"/>
    </source>
</evidence>
<dbReference type="Proteomes" id="UP000324021">
    <property type="component" value="Unassembled WGS sequence"/>
</dbReference>
<dbReference type="Proteomes" id="UP000199320">
    <property type="component" value="Unassembled WGS sequence"/>
</dbReference>
<reference evidence="3 4" key="1">
    <citation type="submission" date="2016-10" db="EMBL/GenBank/DDBJ databases">
        <authorList>
            <person name="Varghese N."/>
            <person name="Submissions S."/>
        </authorList>
    </citation>
    <scope>NUCLEOTIDE SEQUENCE [LARGE SCALE GENOMIC DNA]</scope>
    <source>
        <strain evidence="1 4">CDM_1</strain>
        <strain evidence="3">CDM_6</strain>
    </source>
</reference>
<reference evidence="2" key="2">
    <citation type="submission" date="2016-10" db="EMBL/GenBank/DDBJ databases">
        <authorList>
            <person name="de Groot N.N."/>
        </authorList>
    </citation>
    <scope>NUCLEOTIDE SEQUENCE [LARGE SCALE GENOMIC DNA]</scope>
    <source>
        <strain evidence="2">CDM_6</strain>
    </source>
</reference>
<dbReference type="EMBL" id="FMZP01000010">
    <property type="protein sequence ID" value="SDC97771.1"/>
    <property type="molecule type" value="Genomic_DNA"/>
</dbReference>
<evidence type="ECO:0000313" key="1">
    <source>
        <dbReference type="EMBL" id="SDC97771.1"/>
    </source>
</evidence>
<proteinExistence type="predicted"/>
<gene>
    <name evidence="2" type="ORF">SAMN04488694_11181</name>
    <name evidence="1" type="ORF">SAMN05192552_101044</name>
</gene>
<keyword evidence="3" id="KW-1185">Reference proteome</keyword>
<sequence>MYYCLIRQQSLLSYQILYWLLMKLYSRVCQNGHVLDTDPNPDADHRLDSPDFCPECGTEAFKTCPNCLDTHIPVNKPSEVPRPFDKRDLPNYCSGCGSDFPWVDPVKNHETRDGSFIAISDKDVSGRFYLQLVHEINQCYRVNSNNATYVLYRKLIENLIYDSLRAYHDSPEDIGLYFDKENGRRQNFDELVNSLKKSKDELKRFSSAVDSDLIYKIREFQDKGNSSAHTVENLVKDEEISEKSKDATYVAKVLFQLRENIYTTS</sequence>
<evidence type="ECO:0000313" key="3">
    <source>
        <dbReference type="Proteomes" id="UP000199320"/>
    </source>
</evidence>
<accession>A0A1G6QZV5</accession>